<dbReference type="SUPFAM" id="SSF56300">
    <property type="entry name" value="Metallo-dependent phosphatases"/>
    <property type="match status" value="1"/>
</dbReference>
<dbReference type="InterPro" id="IPR029052">
    <property type="entry name" value="Metallo-depent_PP-like"/>
</dbReference>
<dbReference type="PIRSF" id="PIRSF033091">
    <property type="entry name" value="Pesterase_YhaO"/>
    <property type="match status" value="1"/>
</dbReference>
<keyword evidence="1" id="KW-0378">Hydrolase</keyword>
<evidence type="ECO:0000256" key="1">
    <source>
        <dbReference type="ARBA" id="ARBA00022801"/>
    </source>
</evidence>
<proteinExistence type="predicted"/>
<keyword evidence="3" id="KW-0540">Nuclease</keyword>
<dbReference type="Proteomes" id="UP000249396">
    <property type="component" value="Unassembled WGS sequence"/>
</dbReference>
<dbReference type="GO" id="GO:0004527">
    <property type="term" value="F:exonuclease activity"/>
    <property type="evidence" value="ECO:0007669"/>
    <property type="project" value="UniProtKB-KW"/>
</dbReference>
<keyword evidence="3" id="KW-0269">Exonuclease</keyword>
<dbReference type="Gene3D" id="3.60.21.10">
    <property type="match status" value="1"/>
</dbReference>
<reference evidence="3 4" key="1">
    <citation type="journal article" date="2018" name="Aquat. Microb. Ecol.">
        <title>Gammaproteobacterial methanotrophs dominate.</title>
        <authorList>
            <person name="Rissanen A.J."/>
            <person name="Saarenheimo J."/>
            <person name="Tiirola M."/>
            <person name="Peura S."/>
            <person name="Aalto S.L."/>
            <person name="Karvinen A."/>
            <person name="Nykanen H."/>
        </authorList>
    </citation>
    <scope>NUCLEOTIDE SEQUENCE [LARGE SCALE GENOMIC DNA]</scope>
    <source>
        <strain evidence="3">AMbin10</strain>
    </source>
</reference>
<dbReference type="EMBL" id="QJPH01000470">
    <property type="protein sequence ID" value="PZN72993.1"/>
    <property type="molecule type" value="Genomic_DNA"/>
</dbReference>
<dbReference type="InterPro" id="IPR050535">
    <property type="entry name" value="DNA_Repair-Maintenance_Comp"/>
</dbReference>
<sequence>MRFIHTADIHLDSPLTGLSAYADAPTEMLRMATRDAFVNLVNEAVEQKVDFMVIAGDLYDGTWKDHNTGIFFCREMGRLKRAGIPVYLLFGNHDAESEMTKKLQFPDNVFTFETRKPNTFHIDHLKVALHGRSFKEKETTENLATGYPKPIPGYFNIGVLHTALEGSSAHANYAPCSLDELHAKAYQYWALGHVHEFKKWDGSATVVFPGNLQGRHIRETGPRGAVLVTADESGVRQVERLLVDVLRWQILSVDVSICNSLSDVVRCIRNELEGAILNSPSDKPVVLRIVLTGNTSAHGELFGMENQLRAEVLALAAAIGPERLWIEKVRIATSAVDVSEAIKARADALADLQTFLESAETDPDFIKILQEELLPLVNKAPLELQSSVPYFGDIRVGDVAGLVREARSGLLAYLANVE</sequence>
<evidence type="ECO:0000313" key="3">
    <source>
        <dbReference type="EMBL" id="PZN72993.1"/>
    </source>
</evidence>
<evidence type="ECO:0000259" key="2">
    <source>
        <dbReference type="Pfam" id="PF00149"/>
    </source>
</evidence>
<dbReference type="Pfam" id="PF00149">
    <property type="entry name" value="Metallophos"/>
    <property type="match status" value="1"/>
</dbReference>
<dbReference type="InterPro" id="IPR041796">
    <property type="entry name" value="Mre11_N"/>
</dbReference>
<evidence type="ECO:0000313" key="4">
    <source>
        <dbReference type="Proteomes" id="UP000249396"/>
    </source>
</evidence>
<dbReference type="CDD" id="cd00840">
    <property type="entry name" value="MPP_Mre11_N"/>
    <property type="match status" value="1"/>
</dbReference>
<protein>
    <submittedName>
        <fullName evidence="3">DNA repair exonuclease</fullName>
    </submittedName>
</protein>
<dbReference type="AlphaFoldDB" id="A0A2W4QMF0"/>
<accession>A0A2W4QMF0</accession>
<name>A0A2W4QMF0_9GAMM</name>
<dbReference type="InterPro" id="IPR014576">
    <property type="entry name" value="Pesterase_YhaO"/>
</dbReference>
<comment type="caution">
    <text evidence="3">The sequence shown here is derived from an EMBL/GenBank/DDBJ whole genome shotgun (WGS) entry which is preliminary data.</text>
</comment>
<feature type="domain" description="Calcineurin-like phosphoesterase" evidence="2">
    <location>
        <begin position="1"/>
        <end position="196"/>
    </location>
</feature>
<dbReference type="InterPro" id="IPR004843">
    <property type="entry name" value="Calcineurin-like_PHP"/>
</dbReference>
<dbReference type="PANTHER" id="PTHR30337:SF7">
    <property type="entry name" value="PHOSPHOESTERASE"/>
    <property type="match status" value="1"/>
</dbReference>
<organism evidence="3 4">
    <name type="scientific">Candidatus Methylumidiphilus alinenensis</name>
    <dbReference type="NCBI Taxonomy" id="2202197"/>
    <lineage>
        <taxon>Bacteria</taxon>
        <taxon>Pseudomonadati</taxon>
        <taxon>Pseudomonadota</taxon>
        <taxon>Gammaproteobacteria</taxon>
        <taxon>Methylococcales</taxon>
        <taxon>Candidatus Methylumidiphilus</taxon>
    </lineage>
</organism>
<dbReference type="PANTHER" id="PTHR30337">
    <property type="entry name" value="COMPONENT OF ATP-DEPENDENT DSDNA EXONUCLEASE"/>
    <property type="match status" value="1"/>
</dbReference>
<gene>
    <name evidence="3" type="ORF">DM484_23415</name>
</gene>